<sequence>MTINDFLLKKRDVIVSKSFDLIISTYPENTQIFFKERKRQFTNPVGYTIYDSIEQIIDRLIENDSRDSFVSPLEEIIKIRAVQDFTPSDAIGFIFLIKKVIYEELHKEMEIQEVIDFLSRFDSLALIAFDIFMKYREKIYDLKAKELINRTWWILKKWNIVSEIEDEKNKIKTIEER</sequence>
<evidence type="ECO:0000313" key="2">
    <source>
        <dbReference type="EMBL" id="HGH00076.1"/>
    </source>
</evidence>
<proteinExistence type="predicted"/>
<organism evidence="2">
    <name type="scientific">Thermodesulfovibrio aggregans</name>
    <dbReference type="NCBI Taxonomy" id="86166"/>
    <lineage>
        <taxon>Bacteria</taxon>
        <taxon>Pseudomonadati</taxon>
        <taxon>Nitrospirota</taxon>
        <taxon>Thermodesulfovibrionia</taxon>
        <taxon>Thermodesulfovibrionales</taxon>
        <taxon>Thermodesulfovibrionaceae</taxon>
        <taxon>Thermodesulfovibrio</taxon>
    </lineage>
</organism>
<name>A0A7C4AK58_9BACT</name>
<gene>
    <name evidence="2" type="ORF">ENV75_06490</name>
</gene>
<dbReference type="InterPro" id="IPR025751">
    <property type="entry name" value="RsbRD_N_dom"/>
</dbReference>
<evidence type="ECO:0000259" key="1">
    <source>
        <dbReference type="Pfam" id="PF14361"/>
    </source>
</evidence>
<comment type="caution">
    <text evidence="2">The sequence shown here is derived from an EMBL/GenBank/DDBJ whole genome shotgun (WGS) entry which is preliminary data.</text>
</comment>
<feature type="domain" description="RsbT co-antagonist protein RsbRD N-terminal" evidence="1">
    <location>
        <begin position="15"/>
        <end position="141"/>
    </location>
</feature>
<accession>A0A7C4AK58</accession>
<dbReference type="EMBL" id="DTHO01000069">
    <property type="protein sequence ID" value="HGH00076.1"/>
    <property type="molecule type" value="Genomic_DNA"/>
</dbReference>
<reference evidence="2" key="1">
    <citation type="journal article" date="2020" name="mSystems">
        <title>Genome- and Community-Level Interaction Insights into Carbon Utilization and Element Cycling Functions of Hydrothermarchaeota in Hydrothermal Sediment.</title>
        <authorList>
            <person name="Zhou Z."/>
            <person name="Liu Y."/>
            <person name="Xu W."/>
            <person name="Pan J."/>
            <person name="Luo Z.H."/>
            <person name="Li M."/>
        </authorList>
    </citation>
    <scope>NUCLEOTIDE SEQUENCE [LARGE SCALE GENOMIC DNA]</scope>
    <source>
        <strain evidence="2">SpSt-788</strain>
    </source>
</reference>
<dbReference type="AlphaFoldDB" id="A0A7C4AK58"/>
<dbReference type="Pfam" id="PF14361">
    <property type="entry name" value="RsbRD_N"/>
    <property type="match status" value="1"/>
</dbReference>
<protein>
    <recommendedName>
        <fullName evidence="1">RsbT co-antagonist protein RsbRD N-terminal domain-containing protein</fullName>
    </recommendedName>
</protein>